<feature type="compositionally biased region" description="Polar residues" evidence="1">
    <location>
        <begin position="95"/>
        <end position="104"/>
    </location>
</feature>
<proteinExistence type="predicted"/>
<dbReference type="Proteomes" id="UP000761534">
    <property type="component" value="Unassembled WGS sequence"/>
</dbReference>
<organism evidence="2 3">
    <name type="scientific">Trichomonascus ciferrii</name>
    <dbReference type="NCBI Taxonomy" id="44093"/>
    <lineage>
        <taxon>Eukaryota</taxon>
        <taxon>Fungi</taxon>
        <taxon>Dikarya</taxon>
        <taxon>Ascomycota</taxon>
        <taxon>Saccharomycotina</taxon>
        <taxon>Dipodascomycetes</taxon>
        <taxon>Dipodascales</taxon>
        <taxon>Trichomonascaceae</taxon>
        <taxon>Trichomonascus</taxon>
        <taxon>Trichomonascus ciferrii complex</taxon>
    </lineage>
</organism>
<evidence type="ECO:0000313" key="3">
    <source>
        <dbReference type="Proteomes" id="UP000761534"/>
    </source>
</evidence>
<feature type="compositionally biased region" description="Acidic residues" evidence="1">
    <location>
        <begin position="47"/>
        <end position="56"/>
    </location>
</feature>
<dbReference type="VEuPathDB" id="FungiDB:TRICI_005590"/>
<dbReference type="EMBL" id="SWFS01000433">
    <property type="protein sequence ID" value="KAA8904215.1"/>
    <property type="molecule type" value="Genomic_DNA"/>
</dbReference>
<evidence type="ECO:0000256" key="1">
    <source>
        <dbReference type="SAM" id="MobiDB-lite"/>
    </source>
</evidence>
<dbReference type="AlphaFoldDB" id="A0A642US22"/>
<name>A0A642US22_9ASCO</name>
<feature type="compositionally biased region" description="Basic residues" evidence="1">
    <location>
        <begin position="70"/>
        <end position="80"/>
    </location>
</feature>
<evidence type="ECO:0000313" key="2">
    <source>
        <dbReference type="EMBL" id="KAA8904215.1"/>
    </source>
</evidence>
<comment type="caution">
    <text evidence="2">The sequence shown here is derived from an EMBL/GenBank/DDBJ whole genome shotgun (WGS) entry which is preliminary data.</text>
</comment>
<sequence length="104" mass="12070">MKRQEAKDSLLSTHTSSPWPADFGPEPDRTGDNASKYREKLRRSQGDEDDAWEDIDISIKVFVDTEKMIRQRKKNRKQQKQQKQEQPPPPPSEGHNPQQLTTSL</sequence>
<protein>
    <submittedName>
        <fullName evidence="2">Uncharacterized protein</fullName>
    </submittedName>
</protein>
<feature type="compositionally biased region" description="Basic and acidic residues" evidence="1">
    <location>
        <begin position="26"/>
        <end position="46"/>
    </location>
</feature>
<dbReference type="OrthoDB" id="10064411at2759"/>
<accession>A0A642US22</accession>
<gene>
    <name evidence="2" type="ORF">TRICI_005590</name>
</gene>
<keyword evidence="3" id="KW-1185">Reference proteome</keyword>
<feature type="region of interest" description="Disordered" evidence="1">
    <location>
        <begin position="1"/>
        <end position="104"/>
    </location>
</feature>
<reference evidence="2" key="1">
    <citation type="journal article" date="2019" name="G3 (Bethesda)">
        <title>Genome Assemblies of Two Rare Opportunistic Yeast Pathogens: Diutina rugosa (syn. Candida rugosa) and Trichomonascus ciferrii (syn. Candida ciferrii).</title>
        <authorList>
            <person name="Mixao V."/>
            <person name="Saus E."/>
            <person name="Hansen A.P."/>
            <person name="Lass-Florl C."/>
            <person name="Gabaldon T."/>
        </authorList>
    </citation>
    <scope>NUCLEOTIDE SEQUENCE</scope>
    <source>
        <strain evidence="2">CBS 4856</strain>
    </source>
</reference>